<dbReference type="InterPro" id="IPR036937">
    <property type="entry name" value="Adhesion_dom_fimbrial_sf"/>
</dbReference>
<dbReference type="GO" id="GO:0009289">
    <property type="term" value="C:pilus"/>
    <property type="evidence" value="ECO:0007669"/>
    <property type="project" value="InterPro"/>
</dbReference>
<evidence type="ECO:0000259" key="1">
    <source>
        <dbReference type="Pfam" id="PF00419"/>
    </source>
</evidence>
<dbReference type="InterPro" id="IPR008966">
    <property type="entry name" value="Adhesion_dom_sf"/>
</dbReference>
<protein>
    <submittedName>
        <fullName evidence="2">Pilin (Type 1 fimbria component protein)</fullName>
    </submittedName>
</protein>
<reference evidence="3" key="1">
    <citation type="submission" date="2016-10" db="EMBL/GenBank/DDBJ databases">
        <authorList>
            <person name="Varghese N."/>
            <person name="Submissions S."/>
        </authorList>
    </citation>
    <scope>NUCLEOTIDE SEQUENCE [LARGE SCALE GENOMIC DNA]</scope>
    <source>
        <strain evidence="3">UNC178MFTsu3.1</strain>
    </source>
</reference>
<feature type="domain" description="Fimbrial-type adhesion" evidence="1">
    <location>
        <begin position="79"/>
        <end position="233"/>
    </location>
</feature>
<organism evidence="2 3">
    <name type="scientific">Dyella marensis</name>
    <dbReference type="NCBI Taxonomy" id="500610"/>
    <lineage>
        <taxon>Bacteria</taxon>
        <taxon>Pseudomonadati</taxon>
        <taxon>Pseudomonadota</taxon>
        <taxon>Gammaproteobacteria</taxon>
        <taxon>Lysobacterales</taxon>
        <taxon>Rhodanobacteraceae</taxon>
        <taxon>Dyella</taxon>
    </lineage>
</organism>
<sequence>MAIGAFGGYSAATSLGPAPAGQTSFRWSGSFELVKTAETVSSGAQKLQPQISVENQVWGNGSAAGSYFVVDYAIRKPALTTCSVTSSAQTVALPTVSLNALGTGSSSTDDATATAGSTAFNISLKCQKGARLYMLMTDANFPGARSNLLFPKNGQWGALGIRIQREDGTNVTFSPDSATAGADGQWFVGDTPDGVLNIPLRASYYHYRCGTCSAASVPVGTFSVQATYTFSYQ</sequence>
<gene>
    <name evidence="2" type="ORF">SAMN02799615_00360</name>
</gene>
<dbReference type="SUPFAM" id="SSF49401">
    <property type="entry name" value="Bacterial adhesins"/>
    <property type="match status" value="1"/>
</dbReference>
<dbReference type="Pfam" id="PF00419">
    <property type="entry name" value="Fimbrial"/>
    <property type="match status" value="1"/>
</dbReference>
<dbReference type="AlphaFoldDB" id="A0A1I1XS44"/>
<name>A0A1I1XS44_9GAMM</name>
<dbReference type="GO" id="GO:0007155">
    <property type="term" value="P:cell adhesion"/>
    <property type="evidence" value="ECO:0007669"/>
    <property type="project" value="InterPro"/>
</dbReference>
<proteinExistence type="predicted"/>
<evidence type="ECO:0000313" key="2">
    <source>
        <dbReference type="EMBL" id="SFE10177.1"/>
    </source>
</evidence>
<dbReference type="STRING" id="500610.SAMN02799615_00360"/>
<dbReference type="Gene3D" id="2.60.40.1090">
    <property type="entry name" value="Fimbrial-type adhesion domain"/>
    <property type="match status" value="1"/>
</dbReference>
<dbReference type="InterPro" id="IPR000259">
    <property type="entry name" value="Adhesion_dom_fimbrial"/>
</dbReference>
<keyword evidence="3" id="KW-1185">Reference proteome</keyword>
<accession>A0A1I1XS44</accession>
<dbReference type="Proteomes" id="UP000199477">
    <property type="component" value="Unassembled WGS sequence"/>
</dbReference>
<dbReference type="EMBL" id="FONH01000001">
    <property type="protein sequence ID" value="SFE10177.1"/>
    <property type="molecule type" value="Genomic_DNA"/>
</dbReference>
<evidence type="ECO:0000313" key="3">
    <source>
        <dbReference type="Proteomes" id="UP000199477"/>
    </source>
</evidence>